<dbReference type="PANTHER" id="PTHR35450:SF2">
    <property type="entry name" value="REVERSE TRANSCRIPTASE DOMAIN-CONTAINING PROTEIN"/>
    <property type="match status" value="1"/>
</dbReference>
<organism evidence="2 3">
    <name type="scientific">Vairimorpha apis BRL 01</name>
    <dbReference type="NCBI Taxonomy" id="1037528"/>
    <lineage>
        <taxon>Eukaryota</taxon>
        <taxon>Fungi</taxon>
        <taxon>Fungi incertae sedis</taxon>
        <taxon>Microsporidia</taxon>
        <taxon>Nosematidae</taxon>
        <taxon>Vairimorpha</taxon>
    </lineage>
</organism>
<protein>
    <recommendedName>
        <fullName evidence="4">Reverse transcriptase</fullName>
    </recommendedName>
</protein>
<evidence type="ECO:0000313" key="3">
    <source>
        <dbReference type="Proteomes" id="UP000053780"/>
    </source>
</evidence>
<dbReference type="Proteomes" id="UP000053780">
    <property type="component" value="Unassembled WGS sequence"/>
</dbReference>
<keyword evidence="1" id="KW-1133">Transmembrane helix</keyword>
<dbReference type="VEuPathDB" id="MicrosporidiaDB:NAPIS_ORF02376"/>
<accession>T0KXD5</accession>
<keyword evidence="3" id="KW-1185">Reference proteome</keyword>
<reference evidence="2 3" key="1">
    <citation type="journal article" date="2013" name="BMC Genomics">
        <title>Genome sequencing and comparative genomics of honey bee microsporidia, Nosema apis reveal novel insights into host-parasite interactions.</title>
        <authorList>
            <person name="Chen Yp."/>
            <person name="Pettis J.S."/>
            <person name="Zhao Y."/>
            <person name="Liu X."/>
            <person name="Tallon L.J."/>
            <person name="Sadzewicz L.D."/>
            <person name="Li R."/>
            <person name="Zheng H."/>
            <person name="Huang S."/>
            <person name="Zhang X."/>
            <person name="Hamilton M.C."/>
            <person name="Pernal S.F."/>
            <person name="Melathopoulos A.P."/>
            <person name="Yan X."/>
            <person name="Evans J.D."/>
        </authorList>
    </citation>
    <scope>NUCLEOTIDE SEQUENCE [LARGE SCALE GENOMIC DNA]</scope>
    <source>
        <strain evidence="2 3">BRL 01</strain>
    </source>
</reference>
<keyword evidence="1" id="KW-0812">Transmembrane</keyword>
<feature type="transmembrane region" description="Helical" evidence="1">
    <location>
        <begin position="154"/>
        <end position="175"/>
    </location>
</feature>
<dbReference type="PANTHER" id="PTHR35450">
    <property type="entry name" value="REVERSE TRANSCRIPTASE DOMAIN-CONTAINING PROTEIN"/>
    <property type="match status" value="1"/>
</dbReference>
<dbReference type="AlphaFoldDB" id="T0KXD5"/>
<evidence type="ECO:0000313" key="2">
    <source>
        <dbReference type="EMBL" id="EQB60037.1"/>
    </source>
</evidence>
<evidence type="ECO:0008006" key="4">
    <source>
        <dbReference type="Google" id="ProtNLM"/>
    </source>
</evidence>
<dbReference type="OrthoDB" id="6753014at2759"/>
<proteinExistence type="predicted"/>
<dbReference type="EMBL" id="KE647334">
    <property type="protein sequence ID" value="EQB60037.1"/>
    <property type="molecule type" value="Genomic_DNA"/>
</dbReference>
<gene>
    <name evidence="2" type="ORF">NAPIS_ORF02376</name>
</gene>
<evidence type="ECO:0000256" key="1">
    <source>
        <dbReference type="SAM" id="Phobius"/>
    </source>
</evidence>
<name>T0KXD5_9MICR</name>
<feature type="transmembrane region" description="Helical" evidence="1">
    <location>
        <begin position="86"/>
        <end position="105"/>
    </location>
</feature>
<keyword evidence="1" id="KW-0472">Membrane</keyword>
<sequence length="632" mass="74603">MNNSFYSNIEYFIKDADQFSDEYNDLDKDLMNLKFDINNSTSDNMNCTFLASYIENSLNTTILYYLRNCSNNSHTYGPTINNYGEIFFTIIPLILLIALFIYCMYITNIKNKNERTNKRKIINYCNIINDEVFYEEEYKNSSRMLPLEYIDYRLLLNDMFLCYIVVLSHVCKYMYMGMGIKCPHCRDKYKSVDHMATQCDRMLSHDYMRRHYEALRCIHLQLCLNYGLTKSKKIRNHSLQECRANKSLEIRVDTRIPTDIKVKYNKPDVFILDKIKNEILIVEVGITSFDNLRAVETEKKHKYDLLANHCGAMNGYKTRIIPYVMTWEGITTTFHKKYRSELNLDSRTQAYIQARVLKMTLESLSMEARKNLESNTCENRIKCPHCRDKYKSVDHMATQCDRMLSHDYMRRHYEALRCIHLQLCLNYGLTKSKKIRNHSLQECRANKSLEIRVDTRIPTDIKVKYNKPDVFILDKIKNEILIVEVGITSFDNLRAVETEKKHKYDLLANHCGAMNGYKTRIIPYVMTWEGITTTFHKKYRSELNLDSRTQAYIQARVLKMTLESLSMEARRGEVITENEQEVTEKENLESNTCENRPISICDDILKNKIEIPLYPKYIILFLAVNYVFGGKF</sequence>
<dbReference type="HOGENOM" id="CLU_432839_0_0_1"/>